<dbReference type="Proteomes" id="UP001201812">
    <property type="component" value="Unassembled WGS sequence"/>
</dbReference>
<sequence>MQIFSQNERQQAERFLSTDLGRAAAHFARAVVTSKNPREILDHIYFSQSQEFCIKVMDLLPIIEKIRVKSTNHLNPTTEKRNGERLNNQ</sequence>
<organism evidence="1 2">
    <name type="scientific">Ditylenchus destructor</name>
    <dbReference type="NCBI Taxonomy" id="166010"/>
    <lineage>
        <taxon>Eukaryota</taxon>
        <taxon>Metazoa</taxon>
        <taxon>Ecdysozoa</taxon>
        <taxon>Nematoda</taxon>
        <taxon>Chromadorea</taxon>
        <taxon>Rhabditida</taxon>
        <taxon>Tylenchina</taxon>
        <taxon>Tylenchomorpha</taxon>
        <taxon>Sphaerularioidea</taxon>
        <taxon>Anguinidae</taxon>
        <taxon>Anguininae</taxon>
        <taxon>Ditylenchus</taxon>
    </lineage>
</organism>
<dbReference type="AlphaFoldDB" id="A0AAD4NH84"/>
<name>A0AAD4NH84_9BILA</name>
<keyword evidence="2" id="KW-1185">Reference proteome</keyword>
<evidence type="ECO:0000313" key="2">
    <source>
        <dbReference type="Proteomes" id="UP001201812"/>
    </source>
</evidence>
<proteinExistence type="predicted"/>
<reference evidence="1" key="1">
    <citation type="submission" date="2022-01" db="EMBL/GenBank/DDBJ databases">
        <title>Genome Sequence Resource for Two Populations of Ditylenchus destructor, the Migratory Endoparasitic Phytonematode.</title>
        <authorList>
            <person name="Zhang H."/>
            <person name="Lin R."/>
            <person name="Xie B."/>
        </authorList>
    </citation>
    <scope>NUCLEOTIDE SEQUENCE</scope>
    <source>
        <strain evidence="1">BazhouSP</strain>
    </source>
</reference>
<gene>
    <name evidence="1" type="ORF">DdX_00352</name>
</gene>
<comment type="caution">
    <text evidence="1">The sequence shown here is derived from an EMBL/GenBank/DDBJ whole genome shotgun (WGS) entry which is preliminary data.</text>
</comment>
<protein>
    <submittedName>
        <fullName evidence="1">Uncharacterized protein</fullName>
    </submittedName>
</protein>
<evidence type="ECO:0000313" key="1">
    <source>
        <dbReference type="EMBL" id="KAI1728191.1"/>
    </source>
</evidence>
<accession>A0AAD4NH84</accession>
<dbReference type="EMBL" id="JAKKPZ010000001">
    <property type="protein sequence ID" value="KAI1728191.1"/>
    <property type="molecule type" value="Genomic_DNA"/>
</dbReference>